<accession>A0A7K1XYW4</accession>
<dbReference type="EC" id="5.6.2.4" evidence="10"/>
<name>A0A7K1XYW4_9SPHI</name>
<dbReference type="AlphaFoldDB" id="A0A7K1XYW4"/>
<evidence type="ECO:0000256" key="4">
    <source>
        <dbReference type="ARBA" id="ARBA00022801"/>
    </source>
</evidence>
<dbReference type="SUPFAM" id="SSF52540">
    <property type="entry name" value="P-loop containing nucleoside triphosphate hydrolases"/>
    <property type="match status" value="1"/>
</dbReference>
<dbReference type="GO" id="GO:0043590">
    <property type="term" value="C:bacterial nucleoid"/>
    <property type="evidence" value="ECO:0007669"/>
    <property type="project" value="TreeGrafter"/>
</dbReference>
<evidence type="ECO:0000256" key="7">
    <source>
        <dbReference type="ARBA" id="ARBA00023125"/>
    </source>
</evidence>
<dbReference type="SMART" id="SM00490">
    <property type="entry name" value="HELICc"/>
    <property type="match status" value="1"/>
</dbReference>
<dbReference type="GO" id="GO:0009378">
    <property type="term" value="F:four-way junction helicase activity"/>
    <property type="evidence" value="ECO:0007669"/>
    <property type="project" value="TreeGrafter"/>
</dbReference>
<keyword evidence="3" id="KW-0547">Nucleotide-binding</keyword>
<keyword evidence="5 15" id="KW-0347">Helicase</keyword>
<evidence type="ECO:0000256" key="5">
    <source>
        <dbReference type="ARBA" id="ARBA00022806"/>
    </source>
</evidence>
<organism evidence="15 16">
    <name type="scientific">Hufsiella ginkgonis</name>
    <dbReference type="NCBI Taxonomy" id="2695274"/>
    <lineage>
        <taxon>Bacteria</taxon>
        <taxon>Pseudomonadati</taxon>
        <taxon>Bacteroidota</taxon>
        <taxon>Sphingobacteriia</taxon>
        <taxon>Sphingobacteriales</taxon>
        <taxon>Sphingobacteriaceae</taxon>
        <taxon>Hufsiella</taxon>
    </lineage>
</organism>
<dbReference type="Pfam" id="PF00270">
    <property type="entry name" value="DEAD"/>
    <property type="match status" value="1"/>
</dbReference>
<dbReference type="GO" id="GO:0016787">
    <property type="term" value="F:hydrolase activity"/>
    <property type="evidence" value="ECO:0007669"/>
    <property type="project" value="UniProtKB-KW"/>
</dbReference>
<dbReference type="InterPro" id="IPR027417">
    <property type="entry name" value="P-loop_NTPase"/>
</dbReference>
<evidence type="ECO:0000256" key="11">
    <source>
        <dbReference type="ARBA" id="ARBA00044535"/>
    </source>
</evidence>
<dbReference type="SMART" id="SM00487">
    <property type="entry name" value="DEXDc"/>
    <property type="match status" value="1"/>
</dbReference>
<dbReference type="PROSITE" id="PS51192">
    <property type="entry name" value="HELICASE_ATP_BIND_1"/>
    <property type="match status" value="1"/>
</dbReference>
<feature type="domain" description="Helicase ATP-binding" evidence="13">
    <location>
        <begin position="24"/>
        <end position="192"/>
    </location>
</feature>
<dbReference type="PANTHER" id="PTHR13710:SF105">
    <property type="entry name" value="ATP-DEPENDENT DNA HELICASE Q1"/>
    <property type="match status" value="1"/>
</dbReference>
<reference evidence="15 16" key="1">
    <citation type="submission" date="2019-11" db="EMBL/GenBank/DDBJ databases">
        <title>Pedobacter sp. HMF7056 Genome sequencing and assembly.</title>
        <authorList>
            <person name="Kang H."/>
            <person name="Kim H."/>
            <person name="Joh K."/>
        </authorList>
    </citation>
    <scope>NUCLEOTIDE SEQUENCE [LARGE SCALE GENOMIC DNA]</scope>
    <source>
        <strain evidence="15 16">HMF7056</strain>
    </source>
</reference>
<dbReference type="Gene3D" id="3.40.50.300">
    <property type="entry name" value="P-loop containing nucleotide triphosphate hydrolases"/>
    <property type="match status" value="2"/>
</dbReference>
<dbReference type="Pfam" id="PF00271">
    <property type="entry name" value="Helicase_C"/>
    <property type="match status" value="1"/>
</dbReference>
<dbReference type="InterPro" id="IPR032284">
    <property type="entry name" value="RecQ_Zn-bd"/>
</dbReference>
<keyword evidence="7" id="KW-0238">DNA-binding</keyword>
<keyword evidence="6" id="KW-0067">ATP-binding</keyword>
<dbReference type="RefSeq" id="WP_160907201.1">
    <property type="nucleotide sequence ID" value="NZ_WVHS01000003.1"/>
</dbReference>
<dbReference type="InterPro" id="IPR001650">
    <property type="entry name" value="Helicase_C-like"/>
</dbReference>
<dbReference type="Proteomes" id="UP000451233">
    <property type="component" value="Unassembled WGS sequence"/>
</dbReference>
<protein>
    <recommendedName>
        <fullName evidence="11">ATP-dependent DNA helicase RecQ</fullName>
        <ecNumber evidence="10">5.6.2.4</ecNumber>
    </recommendedName>
    <alternativeName>
        <fullName evidence="12">DNA 3'-5' helicase RecQ</fullName>
    </alternativeName>
</protein>
<keyword evidence="16" id="KW-1185">Reference proteome</keyword>
<evidence type="ECO:0000256" key="10">
    <source>
        <dbReference type="ARBA" id="ARBA00034808"/>
    </source>
</evidence>
<feature type="domain" description="Helicase C-terminal" evidence="14">
    <location>
        <begin position="216"/>
        <end position="359"/>
    </location>
</feature>
<dbReference type="GO" id="GO:0006310">
    <property type="term" value="P:DNA recombination"/>
    <property type="evidence" value="ECO:0007669"/>
    <property type="project" value="InterPro"/>
</dbReference>
<dbReference type="InterPro" id="IPR036388">
    <property type="entry name" value="WH-like_DNA-bd_sf"/>
</dbReference>
<evidence type="ECO:0000313" key="16">
    <source>
        <dbReference type="Proteomes" id="UP000451233"/>
    </source>
</evidence>
<dbReference type="InterPro" id="IPR004589">
    <property type="entry name" value="DNA_helicase_ATP-dep_RecQ"/>
</dbReference>
<gene>
    <name evidence="15" type="ORF">GS398_12790</name>
</gene>
<dbReference type="FunFam" id="3.40.50.300:FF:001389">
    <property type="entry name" value="ATP-dependent DNA helicase RecQ"/>
    <property type="match status" value="1"/>
</dbReference>
<evidence type="ECO:0000256" key="3">
    <source>
        <dbReference type="ARBA" id="ARBA00022741"/>
    </source>
</evidence>
<keyword evidence="2" id="KW-0479">Metal-binding</keyword>
<evidence type="ECO:0000256" key="9">
    <source>
        <dbReference type="ARBA" id="ARBA00034617"/>
    </source>
</evidence>
<dbReference type="GO" id="GO:0005524">
    <property type="term" value="F:ATP binding"/>
    <property type="evidence" value="ECO:0007669"/>
    <property type="project" value="UniProtKB-KW"/>
</dbReference>
<dbReference type="GO" id="GO:0003677">
    <property type="term" value="F:DNA binding"/>
    <property type="evidence" value="ECO:0007669"/>
    <property type="project" value="UniProtKB-KW"/>
</dbReference>
<dbReference type="InterPro" id="IPR014001">
    <property type="entry name" value="Helicase_ATP-bd"/>
</dbReference>
<evidence type="ECO:0000256" key="12">
    <source>
        <dbReference type="ARBA" id="ARBA00044550"/>
    </source>
</evidence>
<keyword evidence="4 15" id="KW-0378">Hydrolase</keyword>
<dbReference type="GO" id="GO:0043138">
    <property type="term" value="F:3'-5' DNA helicase activity"/>
    <property type="evidence" value="ECO:0007669"/>
    <property type="project" value="UniProtKB-EC"/>
</dbReference>
<dbReference type="GO" id="GO:0030894">
    <property type="term" value="C:replisome"/>
    <property type="evidence" value="ECO:0007669"/>
    <property type="project" value="TreeGrafter"/>
</dbReference>
<dbReference type="GO" id="GO:0005737">
    <property type="term" value="C:cytoplasm"/>
    <property type="evidence" value="ECO:0007669"/>
    <property type="project" value="TreeGrafter"/>
</dbReference>
<dbReference type="InterPro" id="IPR011545">
    <property type="entry name" value="DEAD/DEAH_box_helicase_dom"/>
</dbReference>
<keyword evidence="8" id="KW-0413">Isomerase</keyword>
<dbReference type="PANTHER" id="PTHR13710">
    <property type="entry name" value="DNA HELICASE RECQ FAMILY MEMBER"/>
    <property type="match status" value="1"/>
</dbReference>
<dbReference type="GO" id="GO:0046872">
    <property type="term" value="F:metal ion binding"/>
    <property type="evidence" value="ECO:0007669"/>
    <property type="project" value="UniProtKB-KW"/>
</dbReference>
<dbReference type="NCBIfam" id="TIGR00614">
    <property type="entry name" value="recQ_fam"/>
    <property type="match status" value="1"/>
</dbReference>
<dbReference type="EMBL" id="WVHS01000003">
    <property type="protein sequence ID" value="MXV16185.1"/>
    <property type="molecule type" value="Genomic_DNA"/>
</dbReference>
<dbReference type="PROSITE" id="PS51194">
    <property type="entry name" value="HELICASE_CTER"/>
    <property type="match status" value="1"/>
</dbReference>
<dbReference type="Gene3D" id="1.10.10.10">
    <property type="entry name" value="Winged helix-like DNA-binding domain superfamily/Winged helix DNA-binding domain"/>
    <property type="match status" value="1"/>
</dbReference>
<comment type="catalytic activity">
    <reaction evidence="9">
        <text>Couples ATP hydrolysis with the unwinding of duplex DNA by translocating in the 3'-5' direction.</text>
        <dbReference type="EC" id="5.6.2.4"/>
    </reaction>
</comment>
<evidence type="ECO:0000313" key="15">
    <source>
        <dbReference type="EMBL" id="MXV16185.1"/>
    </source>
</evidence>
<sequence length="630" mass="72197">MTIHEILRHYWGHSRFRPLQEEIVQQVLDGNDTLALLPTGGGKSICFQVPALVRPGICIVVSPLIALMKDQVENLKEKGIKAIAITSGMGKREIDIQLDNCVYGDIKFLYLSPERLLSELVKERIRHMKVNLIAIDEAHCISQWGYDFRPPYLRITALRELHPTVPVLALTATATENVVKDIQEKLGFKKPNVLRKSFERKNVAYVIFNLEDKFRKLFSIAENIQGTGIVYVRNRRETQEVARVLGLNGFSSDFYHAGLDHLARSAKQEAWKKGKVRIMVATNAFGMGIDKPDVRFVVHLDIPESVEAYFQEAGRAGRDEQRAYAVLLYDTSDVAQLRRKLELSFPSVDEIRKIYHQLGNFFQVAYGAGEGQSLEFDLPEFCSRFKLDVIKTLHALKFLEKDGYISLSESVFLPSRVKVMVTSEDLYRFQVEHSAFDTFIKLILRSYGGMFEQYTAIREYDIAKRMEQPYQVVKDMLTQLKTMEIIDYLPQSDKPYLQFVRPRFDNKDLYIDRRYIGDRKAIVTRQVEAVIAYAGSSECRSQFLLSYFNEASPPKCGICDICLEEKRRATAVNLPEQIENEVVQLLSLDHLSLDKLITSISLGSEKERIAVVRNLLDSGRIKTDGTRYYV</sequence>
<evidence type="ECO:0000256" key="1">
    <source>
        <dbReference type="ARBA" id="ARBA00005446"/>
    </source>
</evidence>
<comment type="similarity">
    <text evidence="1">Belongs to the helicase family. RecQ subfamily.</text>
</comment>
<dbReference type="GO" id="GO:0006281">
    <property type="term" value="P:DNA repair"/>
    <property type="evidence" value="ECO:0007669"/>
    <property type="project" value="TreeGrafter"/>
</dbReference>
<evidence type="ECO:0000256" key="2">
    <source>
        <dbReference type="ARBA" id="ARBA00022723"/>
    </source>
</evidence>
<evidence type="ECO:0000259" key="14">
    <source>
        <dbReference type="PROSITE" id="PS51194"/>
    </source>
</evidence>
<proteinExistence type="inferred from homology"/>
<comment type="caution">
    <text evidence="15">The sequence shown here is derived from an EMBL/GenBank/DDBJ whole genome shotgun (WGS) entry which is preliminary data.</text>
</comment>
<evidence type="ECO:0000259" key="13">
    <source>
        <dbReference type="PROSITE" id="PS51192"/>
    </source>
</evidence>
<dbReference type="Pfam" id="PF16124">
    <property type="entry name" value="RecQ_Zn_bind"/>
    <property type="match status" value="1"/>
</dbReference>
<evidence type="ECO:0000256" key="8">
    <source>
        <dbReference type="ARBA" id="ARBA00023235"/>
    </source>
</evidence>
<dbReference type="CDD" id="cd17920">
    <property type="entry name" value="DEXHc_RecQ"/>
    <property type="match status" value="1"/>
</dbReference>
<evidence type="ECO:0000256" key="6">
    <source>
        <dbReference type="ARBA" id="ARBA00022840"/>
    </source>
</evidence>